<dbReference type="AlphaFoldDB" id="A0A1G6NZB2"/>
<organism evidence="1 2">
    <name type="scientific">Streptomyces prasinopilosus</name>
    <dbReference type="NCBI Taxonomy" id="67344"/>
    <lineage>
        <taxon>Bacteria</taxon>
        <taxon>Bacillati</taxon>
        <taxon>Actinomycetota</taxon>
        <taxon>Actinomycetes</taxon>
        <taxon>Kitasatosporales</taxon>
        <taxon>Streptomycetaceae</taxon>
        <taxon>Streptomyces</taxon>
    </lineage>
</organism>
<gene>
    <name evidence="1" type="ORF">SAMN05216505_103343</name>
</gene>
<sequence length="152" mass="15041">MRCGVVRRGCSGAVGGAVAVSSPAGAEPLTAGSARPYRGDDGVLGAPRMTAVGLPAPGPARYGVLPGGGAVRQRPRYDTRRRAAVLPLDMTTAAALCASAAVGAPWPGGRGRVPVGAAVADRLTVAGGAVAPARAAITSGPVREPVRSRARR</sequence>
<keyword evidence="2" id="KW-1185">Reference proteome</keyword>
<dbReference type="Proteomes" id="UP000182100">
    <property type="component" value="Unassembled WGS sequence"/>
</dbReference>
<dbReference type="EMBL" id="FMZK01000003">
    <property type="protein sequence ID" value="SDC73283.1"/>
    <property type="molecule type" value="Genomic_DNA"/>
</dbReference>
<dbReference type="STRING" id="67344.SAMN05216505_103343"/>
<protein>
    <submittedName>
        <fullName evidence="1">Uncharacterized protein</fullName>
    </submittedName>
</protein>
<reference evidence="2" key="1">
    <citation type="submission" date="2016-10" db="EMBL/GenBank/DDBJ databases">
        <authorList>
            <person name="Varghese N."/>
            <person name="Submissions S."/>
        </authorList>
    </citation>
    <scope>NUCLEOTIDE SEQUENCE [LARGE SCALE GENOMIC DNA]</scope>
    <source>
        <strain evidence="2">CGMCC 4.3504</strain>
    </source>
</reference>
<evidence type="ECO:0000313" key="1">
    <source>
        <dbReference type="EMBL" id="SDC73283.1"/>
    </source>
</evidence>
<proteinExistence type="predicted"/>
<evidence type="ECO:0000313" key="2">
    <source>
        <dbReference type="Proteomes" id="UP000182100"/>
    </source>
</evidence>
<accession>A0A1G6NZB2</accession>
<name>A0A1G6NZB2_9ACTN</name>